<evidence type="ECO:0000313" key="1">
    <source>
        <dbReference type="EMBL" id="SPU40587.1"/>
    </source>
</evidence>
<sequence length="290" mass="34066">MNHNIKFNKEEILLILARYHTHSSFQSSKTWDKHVEGLKRIILPTSSEITNELGVSNWNEVIQAGKTQYHELELKFQTIDSNKINNYLSNEIAKFTVLKQIKPYRDFFAKSTTYYDECVDDLYERENIKLMKAHGLIRIFGTWNEIKKALDIKSASVGIGEKYDKEYLIDVVKKHGQFFSTPTWESYAQEHDLPHLLTILKHVPKEILLEYTNYTFNYSTDDLLSIAIKHSNVFIQSIRKWNAYAKEHSLPTKHTYINQLGKDRHNQIVQIIKENPEITFEELKTVLLSK</sequence>
<dbReference type="RefSeq" id="WP_112118845.1">
    <property type="nucleotide sequence ID" value="NZ_UAQE01000006.1"/>
</dbReference>
<dbReference type="Proteomes" id="UP000251431">
    <property type="component" value="Unassembled WGS sequence"/>
</dbReference>
<evidence type="ECO:0000313" key="2">
    <source>
        <dbReference type="Proteomes" id="UP000251431"/>
    </source>
</evidence>
<name>A0A2X1A8X6_9BACI</name>
<proteinExistence type="predicted"/>
<organism evidence="1 2">
    <name type="scientific">Lysinibacillus capsici</name>
    <dbReference type="NCBI Taxonomy" id="2115968"/>
    <lineage>
        <taxon>Bacteria</taxon>
        <taxon>Bacillati</taxon>
        <taxon>Bacillota</taxon>
        <taxon>Bacilli</taxon>
        <taxon>Bacillales</taxon>
        <taxon>Bacillaceae</taxon>
        <taxon>Lysinibacillus</taxon>
    </lineage>
</organism>
<reference evidence="1 2" key="1">
    <citation type="submission" date="2018-06" db="EMBL/GenBank/DDBJ databases">
        <authorList>
            <consortium name="Pathogen Informatics"/>
            <person name="Doyle S."/>
        </authorList>
    </citation>
    <scope>NUCLEOTIDE SEQUENCE [LARGE SCALE GENOMIC DNA]</scope>
    <source>
        <strain evidence="1 2">NCTC7582</strain>
    </source>
</reference>
<accession>A0A2X1A8X6</accession>
<protein>
    <submittedName>
        <fullName evidence="1">Uncharacterized protein</fullName>
    </submittedName>
</protein>
<dbReference type="EMBL" id="UAQE01000006">
    <property type="protein sequence ID" value="SPU40587.1"/>
    <property type="molecule type" value="Genomic_DNA"/>
</dbReference>
<gene>
    <name evidence="1" type="ORF">NCTC7582_05129</name>
</gene>
<dbReference type="AlphaFoldDB" id="A0A2X1A8X6"/>